<dbReference type="AlphaFoldDB" id="A0AA43QN16"/>
<organism evidence="6 7">
    <name type="scientific">Ramalina farinacea</name>
    <dbReference type="NCBI Taxonomy" id="258253"/>
    <lineage>
        <taxon>Eukaryota</taxon>
        <taxon>Fungi</taxon>
        <taxon>Dikarya</taxon>
        <taxon>Ascomycota</taxon>
        <taxon>Pezizomycotina</taxon>
        <taxon>Lecanoromycetes</taxon>
        <taxon>OSLEUM clade</taxon>
        <taxon>Lecanoromycetidae</taxon>
        <taxon>Lecanorales</taxon>
        <taxon>Lecanorineae</taxon>
        <taxon>Ramalinaceae</taxon>
        <taxon>Ramalina</taxon>
    </lineage>
</organism>
<gene>
    <name evidence="6" type="primary">TES1</name>
    <name evidence="6" type="ORF">OHK93_006990</name>
</gene>
<evidence type="ECO:0000256" key="3">
    <source>
        <dbReference type="SAM" id="MobiDB-lite"/>
    </source>
</evidence>
<protein>
    <submittedName>
        <fullName evidence="6">Acyl-CoA thioesterase</fullName>
        <ecNumber evidence="6">3.1.2.2</ecNumber>
    </submittedName>
</protein>
<evidence type="ECO:0000313" key="7">
    <source>
        <dbReference type="Proteomes" id="UP001161017"/>
    </source>
</evidence>
<evidence type="ECO:0000256" key="2">
    <source>
        <dbReference type="ARBA" id="ARBA00022801"/>
    </source>
</evidence>
<comment type="caution">
    <text evidence="6">The sequence shown here is derived from an EMBL/GenBank/DDBJ whole genome shotgun (WGS) entry which is preliminary data.</text>
</comment>
<dbReference type="EMBL" id="JAPUFD010000006">
    <property type="protein sequence ID" value="MDI1487718.1"/>
    <property type="molecule type" value="Genomic_DNA"/>
</dbReference>
<dbReference type="InterPro" id="IPR029069">
    <property type="entry name" value="HotDog_dom_sf"/>
</dbReference>
<dbReference type="CDD" id="cd03444">
    <property type="entry name" value="Thioesterase_II_repeat1"/>
    <property type="match status" value="1"/>
</dbReference>
<accession>A0AA43QN16</accession>
<dbReference type="Pfam" id="PF20789">
    <property type="entry name" value="4HBT_3C"/>
    <property type="match status" value="1"/>
</dbReference>
<dbReference type="GO" id="GO:0009062">
    <property type="term" value="P:fatty acid catabolic process"/>
    <property type="evidence" value="ECO:0007669"/>
    <property type="project" value="TreeGrafter"/>
</dbReference>
<dbReference type="PANTHER" id="PTHR11066:SF34">
    <property type="entry name" value="ACYL-COENZYME A THIOESTERASE 8"/>
    <property type="match status" value="1"/>
</dbReference>
<dbReference type="PANTHER" id="PTHR11066">
    <property type="entry name" value="ACYL-COA THIOESTERASE"/>
    <property type="match status" value="1"/>
</dbReference>
<keyword evidence="7" id="KW-1185">Reference proteome</keyword>
<dbReference type="InterPro" id="IPR049450">
    <property type="entry name" value="ACOT8-like_C"/>
</dbReference>
<feature type="domain" description="Acyl-CoA thioesterase-like N-terminal HotDog" evidence="4">
    <location>
        <begin position="57"/>
        <end position="150"/>
    </location>
</feature>
<dbReference type="CDD" id="cd03445">
    <property type="entry name" value="Thioesterase_II_repeat2"/>
    <property type="match status" value="1"/>
</dbReference>
<dbReference type="Proteomes" id="UP001161017">
    <property type="component" value="Unassembled WGS sequence"/>
</dbReference>
<sequence length="382" mass="42559">MPSPTLIRPPPVDTSKSPVENMMELTRLNIIEPVHTRCCGRSQLLMLWQDLFTNTRPLWHPPNARGIYGGAVIAQCLSAAFMTLPSPSSANNNVEYLPHSMHCYFVLAGDSEIPIIYSVERIRDGRSFLTRTVQAKQKGRCIFTTTISFMAEGSGGKDALTHGWDMHPGAVQALQEALKEDQSHPDRTMPAPNPNDSDSQGVPFESKRLNIVNKDQLLLPQQRRFQSWLKCRGELKGGLPAHLCAMAYLSDRWFIGTSVRVHRGRAHFLAPQIYRNHVLSLADLVEPDYTDTEFNAGAPENVSPAAGNSVNTPPEQSGSKMGMMVSLDHTIYFHSPRDVKMDDWTLSEMESPWASGGKGMVMQRIWNKKGKLVATCVQEVCD</sequence>
<keyword evidence="2 6" id="KW-0378">Hydrolase</keyword>
<dbReference type="GO" id="GO:0047617">
    <property type="term" value="F:fatty acyl-CoA hydrolase activity"/>
    <property type="evidence" value="ECO:0007669"/>
    <property type="project" value="InterPro"/>
</dbReference>
<dbReference type="GO" id="GO:0006637">
    <property type="term" value="P:acyl-CoA metabolic process"/>
    <property type="evidence" value="ECO:0007669"/>
    <property type="project" value="InterPro"/>
</dbReference>
<feature type="compositionally biased region" description="Polar residues" evidence="3">
    <location>
        <begin position="306"/>
        <end position="319"/>
    </location>
</feature>
<dbReference type="Gene3D" id="2.40.160.210">
    <property type="entry name" value="Acyl-CoA thioesterase, double hotdog domain"/>
    <property type="match status" value="1"/>
</dbReference>
<feature type="region of interest" description="Disordered" evidence="3">
    <location>
        <begin position="178"/>
        <end position="203"/>
    </location>
</feature>
<evidence type="ECO:0000313" key="6">
    <source>
        <dbReference type="EMBL" id="MDI1487718.1"/>
    </source>
</evidence>
<proteinExistence type="inferred from homology"/>
<name>A0AA43QN16_9LECA</name>
<dbReference type="InterPro" id="IPR042171">
    <property type="entry name" value="Acyl-CoA_hotdog"/>
</dbReference>
<dbReference type="Pfam" id="PF13622">
    <property type="entry name" value="4HBT_3"/>
    <property type="match status" value="1"/>
</dbReference>
<feature type="compositionally biased region" description="Basic and acidic residues" evidence="3">
    <location>
        <begin position="178"/>
        <end position="187"/>
    </location>
</feature>
<dbReference type="EC" id="3.1.2.2" evidence="6"/>
<feature type="domain" description="Acyl-CoA thioesterase-like C-terminal" evidence="5">
    <location>
        <begin position="199"/>
        <end position="380"/>
    </location>
</feature>
<comment type="similarity">
    <text evidence="1">Belongs to the C/M/P thioester hydrolase family.</text>
</comment>
<feature type="region of interest" description="Disordered" evidence="3">
    <location>
        <begin position="293"/>
        <end position="320"/>
    </location>
</feature>
<reference evidence="6" key="1">
    <citation type="journal article" date="2023" name="Genome Biol. Evol.">
        <title>First Whole Genome Sequence and Flow Cytometry Genome Size Data for the Lichen-Forming Fungus Ramalina farinacea (Ascomycota).</title>
        <authorList>
            <person name="Llewellyn T."/>
            <person name="Mian S."/>
            <person name="Hill R."/>
            <person name="Leitch I.J."/>
            <person name="Gaya E."/>
        </authorList>
    </citation>
    <scope>NUCLEOTIDE SEQUENCE</scope>
    <source>
        <strain evidence="6">LIQ254RAFAR</strain>
    </source>
</reference>
<dbReference type="InterPro" id="IPR003703">
    <property type="entry name" value="Acyl_CoA_thio"/>
</dbReference>
<evidence type="ECO:0000259" key="5">
    <source>
        <dbReference type="Pfam" id="PF20789"/>
    </source>
</evidence>
<evidence type="ECO:0000256" key="1">
    <source>
        <dbReference type="ARBA" id="ARBA00006538"/>
    </source>
</evidence>
<dbReference type="InterPro" id="IPR049449">
    <property type="entry name" value="TesB_ACOT8-like_N"/>
</dbReference>
<dbReference type="GO" id="GO:0005782">
    <property type="term" value="C:peroxisomal matrix"/>
    <property type="evidence" value="ECO:0007669"/>
    <property type="project" value="UniProtKB-SubCell"/>
</dbReference>
<evidence type="ECO:0000259" key="4">
    <source>
        <dbReference type="Pfam" id="PF13622"/>
    </source>
</evidence>
<dbReference type="SUPFAM" id="SSF54637">
    <property type="entry name" value="Thioesterase/thiol ester dehydrase-isomerase"/>
    <property type="match status" value="2"/>
</dbReference>